<gene>
    <name evidence="1" type="ORF">M573_106089</name>
</gene>
<evidence type="ECO:0000313" key="1">
    <source>
        <dbReference type="EMBL" id="KJJ87498.1"/>
    </source>
</evidence>
<evidence type="ECO:0000313" key="2">
    <source>
        <dbReference type="Proteomes" id="UP000032541"/>
    </source>
</evidence>
<organism evidence="1 2">
    <name type="scientific">Prevotella intermedia ZT</name>
    <dbReference type="NCBI Taxonomy" id="1347790"/>
    <lineage>
        <taxon>Bacteria</taxon>
        <taxon>Pseudomonadati</taxon>
        <taxon>Bacteroidota</taxon>
        <taxon>Bacteroidia</taxon>
        <taxon>Bacteroidales</taxon>
        <taxon>Prevotellaceae</taxon>
        <taxon>Prevotella</taxon>
    </lineage>
</organism>
<comment type="caution">
    <text evidence="1">The sequence shown here is derived from an EMBL/GenBank/DDBJ whole genome shotgun (WGS) entry which is preliminary data.</text>
</comment>
<dbReference type="AlphaFoldDB" id="A0AAP0VJ42"/>
<dbReference type="EMBL" id="ATMK01000006">
    <property type="protein sequence ID" value="KJJ87498.1"/>
    <property type="molecule type" value="Genomic_DNA"/>
</dbReference>
<protein>
    <submittedName>
        <fullName evidence="1">Uncharacterized protein</fullName>
    </submittedName>
</protein>
<name>A0AAP0VJ42_PREIN</name>
<reference evidence="1 2" key="1">
    <citation type="journal article" date="2015" name="BMC Genomics">
        <title>Comparative genome analysis of Prevotella intermedia strain isolated from infected root canal reveals features related to pathogenicity and adaptation.</title>
        <authorList>
            <person name="Ruan Y."/>
            <person name="Shen L."/>
            <person name="Zou Y."/>
            <person name="Qi Z."/>
            <person name="Yin J."/>
            <person name="Jiang J."/>
            <person name="Guo L."/>
            <person name="He L."/>
            <person name="Chen Z."/>
            <person name="Tang Z."/>
            <person name="Qin S."/>
        </authorList>
    </citation>
    <scope>NUCLEOTIDE SEQUENCE [LARGE SCALE GENOMIC DNA]</scope>
    <source>
        <strain evidence="1 2">ZT</strain>
    </source>
</reference>
<dbReference type="Proteomes" id="UP000032541">
    <property type="component" value="Unassembled WGS sequence"/>
</dbReference>
<accession>A0AAP0VJ42</accession>
<sequence length="37" mass="4359">MDIKLLKEEKISPLFGSLYKNIYYICKQSDDIYGKSN</sequence>
<proteinExistence type="predicted"/>